<dbReference type="FunFam" id="3.30.1360.60:FF:000001">
    <property type="entry name" value="PTS system glucose-specific IIBC component PtsG"/>
    <property type="match status" value="1"/>
</dbReference>
<evidence type="ECO:0000256" key="9">
    <source>
        <dbReference type="ARBA" id="ARBA00022989"/>
    </source>
</evidence>
<proteinExistence type="predicted"/>
<evidence type="ECO:0000256" key="11">
    <source>
        <dbReference type="PROSITE-ProRule" id="PRU00421"/>
    </source>
</evidence>
<dbReference type="PANTHER" id="PTHR30009:SF4">
    <property type="entry name" value="PTS SYSTEM N-ACETYLGLUCOSAMINE-SPECIFIC EIICBA COMPONENT"/>
    <property type="match status" value="1"/>
</dbReference>
<feature type="transmembrane region" description="Helical" evidence="12">
    <location>
        <begin position="130"/>
        <end position="155"/>
    </location>
</feature>
<sequence>VLFFVWPLVYNGLILVGENVLSIGAVGAGIYAFLNRLLIPIGMHHALNAVFWFDVAGISDLTKFWSSTGEYGVTGMYMTGFFPVMMFGVPAAAFAMYRCAKPERRKAVLGLLASAAFCSFFTGVTEPLEFSFMFLAPGLYVLYAFMTGITAMITVMLPIRAGFSFSAGFLDLFFSSQMPLAQNPWFVIPVGLVVFVVFFFVFRYAILHFDLKTPGREDEDRIPQKADDKSGNKDYALYAQKILVALGGKDNIVAVDNCITRIRLDVLDSSIVDDAAIKAAGASGVLRPSAKSVQVIVGTQVQFVTDELKKLLEK</sequence>
<evidence type="ECO:0000256" key="7">
    <source>
        <dbReference type="ARBA" id="ARBA00022692"/>
    </source>
</evidence>
<dbReference type="NCBIfam" id="TIGR00826">
    <property type="entry name" value="EIIB_glc"/>
    <property type="match status" value="1"/>
</dbReference>
<dbReference type="GO" id="GO:0009401">
    <property type="term" value="P:phosphoenolpyruvate-dependent sugar phosphotransferase system"/>
    <property type="evidence" value="ECO:0007669"/>
    <property type="project" value="UniProtKB-KW"/>
</dbReference>
<feature type="transmembrane region" description="Helical" evidence="12">
    <location>
        <begin position="107"/>
        <end position="124"/>
    </location>
</feature>
<feature type="non-terminal residue" evidence="15">
    <location>
        <position position="1"/>
    </location>
</feature>
<keyword evidence="8" id="KW-0418">Kinase</keyword>
<evidence type="ECO:0000313" key="16">
    <source>
        <dbReference type="Proteomes" id="UP000824150"/>
    </source>
</evidence>
<feature type="active site" description="Phosphocysteine intermediate; for EIIB activity" evidence="11">
    <location>
        <position position="258"/>
    </location>
</feature>
<dbReference type="GO" id="GO:0016301">
    <property type="term" value="F:kinase activity"/>
    <property type="evidence" value="ECO:0007669"/>
    <property type="project" value="UniProtKB-KW"/>
</dbReference>
<keyword evidence="2" id="KW-0813">Transport</keyword>
<dbReference type="GO" id="GO:0008982">
    <property type="term" value="F:protein-N(PI)-phosphohistidine-sugar phosphotransferase activity"/>
    <property type="evidence" value="ECO:0007669"/>
    <property type="project" value="InterPro"/>
</dbReference>
<dbReference type="AlphaFoldDB" id="A0A9E2KPL1"/>
<dbReference type="Gene3D" id="3.30.1360.60">
    <property type="entry name" value="Glucose permease domain IIB"/>
    <property type="match status" value="1"/>
</dbReference>
<keyword evidence="5" id="KW-0808">Transferase</keyword>
<dbReference type="InterPro" id="IPR018113">
    <property type="entry name" value="PTrfase_EIIB_Cys"/>
</dbReference>
<dbReference type="InterPro" id="IPR003352">
    <property type="entry name" value="PTS_EIIC"/>
</dbReference>
<keyword evidence="4" id="KW-0762">Sugar transport</keyword>
<dbReference type="Proteomes" id="UP000824150">
    <property type="component" value="Unassembled WGS sequence"/>
</dbReference>
<keyword evidence="7 12" id="KW-0812">Transmembrane</keyword>
<reference evidence="15" key="1">
    <citation type="journal article" date="2021" name="PeerJ">
        <title>Extensive microbial diversity within the chicken gut microbiome revealed by metagenomics and culture.</title>
        <authorList>
            <person name="Gilroy R."/>
            <person name="Ravi A."/>
            <person name="Getino M."/>
            <person name="Pursley I."/>
            <person name="Horton D.L."/>
            <person name="Alikhan N.F."/>
            <person name="Baker D."/>
            <person name="Gharbi K."/>
            <person name="Hall N."/>
            <person name="Watson M."/>
            <person name="Adriaenssens E.M."/>
            <person name="Foster-Nyarko E."/>
            <person name="Jarju S."/>
            <person name="Secka A."/>
            <person name="Antonio M."/>
            <person name="Oren A."/>
            <person name="Chaudhuri R.R."/>
            <person name="La Ragione R."/>
            <person name="Hildebrand F."/>
            <person name="Pallen M.J."/>
        </authorList>
    </citation>
    <scope>NUCLEOTIDE SEQUENCE</scope>
    <source>
        <strain evidence="15">687</strain>
    </source>
</reference>
<feature type="domain" description="PTS EIIC type-1" evidence="14">
    <location>
        <begin position="1"/>
        <end position="218"/>
    </location>
</feature>
<evidence type="ECO:0000256" key="5">
    <source>
        <dbReference type="ARBA" id="ARBA00022679"/>
    </source>
</evidence>
<evidence type="ECO:0000256" key="3">
    <source>
        <dbReference type="ARBA" id="ARBA00022475"/>
    </source>
</evidence>
<keyword evidence="10 12" id="KW-0472">Membrane</keyword>
<evidence type="ECO:0000256" key="4">
    <source>
        <dbReference type="ARBA" id="ARBA00022597"/>
    </source>
</evidence>
<evidence type="ECO:0000256" key="2">
    <source>
        <dbReference type="ARBA" id="ARBA00022448"/>
    </source>
</evidence>
<feature type="transmembrane region" description="Helical" evidence="12">
    <location>
        <begin position="162"/>
        <end position="180"/>
    </location>
</feature>
<dbReference type="CDD" id="cd00212">
    <property type="entry name" value="PTS_IIB_glc"/>
    <property type="match status" value="1"/>
</dbReference>
<reference evidence="15" key="2">
    <citation type="submission" date="2021-04" db="EMBL/GenBank/DDBJ databases">
        <authorList>
            <person name="Gilroy R."/>
        </authorList>
    </citation>
    <scope>NUCLEOTIDE SEQUENCE</scope>
    <source>
        <strain evidence="15">687</strain>
    </source>
</reference>
<dbReference type="PROSITE" id="PS51103">
    <property type="entry name" value="PTS_EIIC_TYPE_1"/>
    <property type="match status" value="1"/>
</dbReference>
<accession>A0A9E2KPL1</accession>
<dbReference type="Pfam" id="PF02378">
    <property type="entry name" value="PTS_EIIC"/>
    <property type="match status" value="1"/>
</dbReference>
<dbReference type="GO" id="GO:0090563">
    <property type="term" value="F:protein-phosphocysteine-sugar phosphotransferase activity"/>
    <property type="evidence" value="ECO:0007669"/>
    <property type="project" value="TreeGrafter"/>
</dbReference>
<evidence type="ECO:0000256" key="6">
    <source>
        <dbReference type="ARBA" id="ARBA00022683"/>
    </source>
</evidence>
<dbReference type="PANTHER" id="PTHR30009">
    <property type="entry name" value="CYTOCHROME C-TYPE SYNTHESIS PROTEIN AND PTS TRANSMEMBRANE COMPONENT"/>
    <property type="match status" value="1"/>
</dbReference>
<keyword evidence="3" id="KW-1003">Cell membrane</keyword>
<feature type="transmembrane region" description="Helical" evidence="12">
    <location>
        <begin position="186"/>
        <end position="206"/>
    </location>
</feature>
<evidence type="ECO:0000256" key="10">
    <source>
        <dbReference type="ARBA" id="ARBA00023136"/>
    </source>
</evidence>
<name>A0A9E2KPL1_9GAMM</name>
<protein>
    <submittedName>
        <fullName evidence="15">PTS transporter subunit EIIC</fullName>
    </submittedName>
</protein>
<dbReference type="GO" id="GO:0015764">
    <property type="term" value="P:N-acetylglucosamine transport"/>
    <property type="evidence" value="ECO:0007669"/>
    <property type="project" value="TreeGrafter"/>
</dbReference>
<evidence type="ECO:0000256" key="12">
    <source>
        <dbReference type="SAM" id="Phobius"/>
    </source>
</evidence>
<comment type="subcellular location">
    <subcellularLocation>
        <location evidence="1">Cell membrane</location>
        <topology evidence="1">Multi-pass membrane protein</topology>
    </subcellularLocation>
</comment>
<dbReference type="PROSITE" id="PS51098">
    <property type="entry name" value="PTS_EIIB_TYPE_1"/>
    <property type="match status" value="1"/>
</dbReference>
<comment type="caution">
    <text evidence="15">The sequence shown here is derived from an EMBL/GenBank/DDBJ whole genome shotgun (WGS) entry which is preliminary data.</text>
</comment>
<dbReference type="InterPro" id="IPR013013">
    <property type="entry name" value="PTS_EIIC_1"/>
</dbReference>
<feature type="transmembrane region" description="Helical" evidence="12">
    <location>
        <begin position="12"/>
        <end position="34"/>
    </location>
</feature>
<dbReference type="EMBL" id="JAHLFG010000044">
    <property type="protein sequence ID" value="MBU3826707.1"/>
    <property type="molecule type" value="Genomic_DNA"/>
</dbReference>
<dbReference type="InterPro" id="IPR050429">
    <property type="entry name" value="PTS_Glucose_EIICBA"/>
</dbReference>
<evidence type="ECO:0000313" key="15">
    <source>
        <dbReference type="EMBL" id="MBU3826707.1"/>
    </source>
</evidence>
<dbReference type="GO" id="GO:0005886">
    <property type="term" value="C:plasma membrane"/>
    <property type="evidence" value="ECO:0007669"/>
    <property type="project" value="UniProtKB-SubCell"/>
</dbReference>
<dbReference type="Pfam" id="PF00367">
    <property type="entry name" value="PTS_EIIB"/>
    <property type="match status" value="1"/>
</dbReference>
<gene>
    <name evidence="15" type="ORF">IAA31_04360</name>
</gene>
<dbReference type="InterPro" id="IPR001996">
    <property type="entry name" value="PTS_IIB_1"/>
</dbReference>
<evidence type="ECO:0000259" key="13">
    <source>
        <dbReference type="PROSITE" id="PS51098"/>
    </source>
</evidence>
<feature type="domain" description="PTS EIIB type-1" evidence="13">
    <location>
        <begin position="236"/>
        <end position="314"/>
    </location>
</feature>
<keyword evidence="6" id="KW-0598">Phosphotransferase system</keyword>
<evidence type="ECO:0000256" key="8">
    <source>
        <dbReference type="ARBA" id="ARBA00022777"/>
    </source>
</evidence>
<evidence type="ECO:0000256" key="1">
    <source>
        <dbReference type="ARBA" id="ARBA00004651"/>
    </source>
</evidence>
<dbReference type="PROSITE" id="PS01035">
    <property type="entry name" value="PTS_EIIB_TYPE_1_CYS"/>
    <property type="match status" value="1"/>
</dbReference>
<dbReference type="InterPro" id="IPR036878">
    <property type="entry name" value="Glu_permease_IIB"/>
</dbReference>
<dbReference type="SUPFAM" id="SSF55604">
    <property type="entry name" value="Glucose permease domain IIB"/>
    <property type="match status" value="1"/>
</dbReference>
<feature type="transmembrane region" description="Helical" evidence="12">
    <location>
        <begin position="77"/>
        <end position="95"/>
    </location>
</feature>
<evidence type="ECO:0000259" key="14">
    <source>
        <dbReference type="PROSITE" id="PS51103"/>
    </source>
</evidence>
<keyword evidence="9 12" id="KW-1133">Transmembrane helix</keyword>
<organism evidence="15 16">
    <name type="scientific">Candidatus Anaerobiospirillum merdipullorum</name>
    <dbReference type="NCBI Taxonomy" id="2838450"/>
    <lineage>
        <taxon>Bacteria</taxon>
        <taxon>Pseudomonadati</taxon>
        <taxon>Pseudomonadota</taxon>
        <taxon>Gammaproteobacteria</taxon>
        <taxon>Aeromonadales</taxon>
        <taxon>Succinivibrionaceae</taxon>
        <taxon>Anaerobiospirillum</taxon>
    </lineage>
</organism>